<comment type="catalytic activity">
    <reaction evidence="1">
        <text>a 4-O-methyl-thymidine in DNA + L-cysteinyl-[protein] = a thymidine in DNA + S-methyl-L-cysteinyl-[protein]</text>
        <dbReference type="Rhea" id="RHEA:53428"/>
        <dbReference type="Rhea" id="RHEA-COMP:10131"/>
        <dbReference type="Rhea" id="RHEA-COMP:10132"/>
        <dbReference type="Rhea" id="RHEA-COMP:13555"/>
        <dbReference type="Rhea" id="RHEA-COMP:13556"/>
        <dbReference type="ChEBI" id="CHEBI:29950"/>
        <dbReference type="ChEBI" id="CHEBI:82612"/>
        <dbReference type="ChEBI" id="CHEBI:137386"/>
        <dbReference type="ChEBI" id="CHEBI:137387"/>
        <dbReference type="EC" id="2.1.1.63"/>
    </reaction>
</comment>
<sequence>MTPPLLSYSLPCPVTALGVLVTPEDGVVRAAGYGPPEEQLQRLAPALRERGTTPGGADDPVAKAVAAYAAGDLTALDAVTVEQPGGPFLQRVWTAMRAVPAGRTATYAQLAAAAGSPTAVRAAGSACARNLLAPFVPCHRILRTGGGLGGYRYGLGVKEELLRHEGTLPPV</sequence>
<dbReference type="AlphaFoldDB" id="A0A2S6IC59"/>
<dbReference type="Proteomes" id="UP000239485">
    <property type="component" value="Unassembled WGS sequence"/>
</dbReference>
<dbReference type="PANTHER" id="PTHR10815:SF13">
    <property type="entry name" value="METHYLATED-DNA--PROTEIN-CYSTEINE METHYLTRANSFERASE"/>
    <property type="match status" value="1"/>
</dbReference>
<comment type="caution">
    <text evidence="8">The sequence shown here is derived from an EMBL/GenBank/DDBJ whole genome shotgun (WGS) entry which is preliminary data.</text>
</comment>
<dbReference type="NCBIfam" id="TIGR00589">
    <property type="entry name" value="ogt"/>
    <property type="match status" value="1"/>
</dbReference>
<dbReference type="Pfam" id="PF01035">
    <property type="entry name" value="DNA_binding_1"/>
    <property type="match status" value="1"/>
</dbReference>
<keyword evidence="5" id="KW-0234">DNA repair</keyword>
<evidence type="ECO:0000259" key="7">
    <source>
        <dbReference type="Pfam" id="PF01035"/>
    </source>
</evidence>
<accession>A0A2S6IC59</accession>
<comment type="catalytic activity">
    <reaction evidence="6">
        <text>a 6-O-methyl-2'-deoxyguanosine in DNA + L-cysteinyl-[protein] = S-methyl-L-cysteinyl-[protein] + a 2'-deoxyguanosine in DNA</text>
        <dbReference type="Rhea" id="RHEA:24000"/>
        <dbReference type="Rhea" id="RHEA-COMP:10131"/>
        <dbReference type="Rhea" id="RHEA-COMP:10132"/>
        <dbReference type="Rhea" id="RHEA-COMP:11367"/>
        <dbReference type="Rhea" id="RHEA-COMP:11368"/>
        <dbReference type="ChEBI" id="CHEBI:29950"/>
        <dbReference type="ChEBI" id="CHEBI:82612"/>
        <dbReference type="ChEBI" id="CHEBI:85445"/>
        <dbReference type="ChEBI" id="CHEBI:85448"/>
        <dbReference type="EC" id="2.1.1.63"/>
    </reaction>
</comment>
<keyword evidence="4" id="KW-0227">DNA damage</keyword>
<dbReference type="GO" id="GO:0003908">
    <property type="term" value="F:methylated-DNA-[protein]-cysteine S-methyltransferase activity"/>
    <property type="evidence" value="ECO:0007669"/>
    <property type="project" value="UniProtKB-EC"/>
</dbReference>
<evidence type="ECO:0000256" key="3">
    <source>
        <dbReference type="ARBA" id="ARBA00022679"/>
    </source>
</evidence>
<feature type="domain" description="Methylated-DNA-[protein]-cysteine S-methyltransferase DNA binding" evidence="7">
    <location>
        <begin position="87"/>
        <end position="166"/>
    </location>
</feature>
<evidence type="ECO:0000313" key="9">
    <source>
        <dbReference type="Proteomes" id="UP000239485"/>
    </source>
</evidence>
<keyword evidence="9" id="KW-1185">Reference proteome</keyword>
<dbReference type="GO" id="GO:0006281">
    <property type="term" value="P:DNA repair"/>
    <property type="evidence" value="ECO:0007669"/>
    <property type="project" value="UniProtKB-KW"/>
</dbReference>
<evidence type="ECO:0000256" key="1">
    <source>
        <dbReference type="ARBA" id="ARBA00001286"/>
    </source>
</evidence>
<organism evidence="8 9">
    <name type="scientific">Kineococcus xinjiangensis</name>
    <dbReference type="NCBI Taxonomy" id="512762"/>
    <lineage>
        <taxon>Bacteria</taxon>
        <taxon>Bacillati</taxon>
        <taxon>Actinomycetota</taxon>
        <taxon>Actinomycetes</taxon>
        <taxon>Kineosporiales</taxon>
        <taxon>Kineosporiaceae</taxon>
        <taxon>Kineococcus</taxon>
    </lineage>
</organism>
<dbReference type="EMBL" id="PTJD01000023">
    <property type="protein sequence ID" value="PPK90816.1"/>
    <property type="molecule type" value="Genomic_DNA"/>
</dbReference>
<evidence type="ECO:0000256" key="6">
    <source>
        <dbReference type="ARBA" id="ARBA00049348"/>
    </source>
</evidence>
<keyword evidence="3 8" id="KW-0808">Transferase</keyword>
<dbReference type="PANTHER" id="PTHR10815">
    <property type="entry name" value="METHYLATED-DNA--PROTEIN-CYSTEINE METHYLTRANSFERASE"/>
    <property type="match status" value="1"/>
</dbReference>
<dbReference type="InterPro" id="IPR001497">
    <property type="entry name" value="MethylDNA_cys_MeTrfase_AS"/>
</dbReference>
<dbReference type="InterPro" id="IPR036388">
    <property type="entry name" value="WH-like_DNA-bd_sf"/>
</dbReference>
<proteinExistence type="predicted"/>
<dbReference type="Gene3D" id="1.10.10.10">
    <property type="entry name" value="Winged helix-like DNA-binding domain superfamily/Winged helix DNA-binding domain"/>
    <property type="match status" value="1"/>
</dbReference>
<name>A0A2S6IC59_9ACTN</name>
<keyword evidence="2 8" id="KW-0489">Methyltransferase</keyword>
<evidence type="ECO:0000256" key="4">
    <source>
        <dbReference type="ARBA" id="ARBA00022763"/>
    </source>
</evidence>
<dbReference type="InterPro" id="IPR036217">
    <property type="entry name" value="MethylDNA_cys_MeTrfase_DNAb"/>
</dbReference>
<dbReference type="PROSITE" id="PS00374">
    <property type="entry name" value="MGMT"/>
    <property type="match status" value="1"/>
</dbReference>
<dbReference type="GO" id="GO:0032259">
    <property type="term" value="P:methylation"/>
    <property type="evidence" value="ECO:0007669"/>
    <property type="project" value="UniProtKB-KW"/>
</dbReference>
<protein>
    <submittedName>
        <fullName evidence="8">Methylated-DNA-[protein]-cysteine S-methyltransferase</fullName>
    </submittedName>
</protein>
<evidence type="ECO:0000256" key="5">
    <source>
        <dbReference type="ARBA" id="ARBA00023204"/>
    </source>
</evidence>
<dbReference type="CDD" id="cd06445">
    <property type="entry name" value="ATase"/>
    <property type="match status" value="1"/>
</dbReference>
<dbReference type="SUPFAM" id="SSF46767">
    <property type="entry name" value="Methylated DNA-protein cysteine methyltransferase, C-terminal domain"/>
    <property type="match status" value="1"/>
</dbReference>
<reference evidence="8 9" key="1">
    <citation type="submission" date="2018-02" db="EMBL/GenBank/DDBJ databases">
        <title>Genomic Encyclopedia of Archaeal and Bacterial Type Strains, Phase II (KMG-II): from individual species to whole genera.</title>
        <authorList>
            <person name="Goeker M."/>
        </authorList>
    </citation>
    <scope>NUCLEOTIDE SEQUENCE [LARGE SCALE GENOMIC DNA]</scope>
    <source>
        <strain evidence="8 9">DSM 22857</strain>
    </source>
</reference>
<dbReference type="InterPro" id="IPR014048">
    <property type="entry name" value="MethylDNA_cys_MeTrfase_DNA-bd"/>
</dbReference>
<evidence type="ECO:0000313" key="8">
    <source>
        <dbReference type="EMBL" id="PPK90816.1"/>
    </source>
</evidence>
<gene>
    <name evidence="8" type="ORF">CLV92_12320</name>
</gene>
<dbReference type="RefSeq" id="WP_245887004.1">
    <property type="nucleotide sequence ID" value="NZ_PTJD01000023.1"/>
</dbReference>
<evidence type="ECO:0000256" key="2">
    <source>
        <dbReference type="ARBA" id="ARBA00022603"/>
    </source>
</evidence>